<feature type="region of interest" description="Disordered" evidence="1">
    <location>
        <begin position="28"/>
        <end position="54"/>
    </location>
</feature>
<gene>
    <name evidence="2" type="ORF">ACHAXA_006387</name>
</gene>
<sequence>MTDKVPKTTSSGSYDAFLEDCKNSIGPTDNVGADVAADAPELQASSSSEDSLPQVKTLTWTEFGEGSQPKETAWTEKIISQFNVDTACGTLQIEKESQAIVLKESGSPGTQESCLVSTEEVSGLIDKPWKKEVYDAATNTWSTVTTKVSGVFEALKDMNLINEMSVKAQEIKNSVATSAQSLHASIAATPEKLTTQTDAKTEEEITPAASIITEPGTSKEVKPSWNLWKQIENLIHKFKLSDRISKFSHPESCSLFADVKLQVPSYLSSVCIHMKPEDKIVEANEEEVKAPSIKSGPTVEVAPTKEEAPMEEASPAPEITNTDLRSPW</sequence>
<feature type="compositionally biased region" description="Polar residues" evidence="1">
    <location>
        <begin position="319"/>
        <end position="328"/>
    </location>
</feature>
<reference evidence="2 3" key="1">
    <citation type="submission" date="2024-10" db="EMBL/GenBank/DDBJ databases">
        <title>Updated reference genomes for cyclostephanoid diatoms.</title>
        <authorList>
            <person name="Roberts W.R."/>
            <person name="Alverson A.J."/>
        </authorList>
    </citation>
    <scope>NUCLEOTIDE SEQUENCE [LARGE SCALE GENOMIC DNA]</scope>
    <source>
        <strain evidence="2 3">AJA228-03</strain>
    </source>
</reference>
<name>A0ABD3SDJ1_9STRA</name>
<dbReference type="Proteomes" id="UP001530377">
    <property type="component" value="Unassembled WGS sequence"/>
</dbReference>
<organism evidence="2 3">
    <name type="scientific">Cyclostephanos tholiformis</name>
    <dbReference type="NCBI Taxonomy" id="382380"/>
    <lineage>
        <taxon>Eukaryota</taxon>
        <taxon>Sar</taxon>
        <taxon>Stramenopiles</taxon>
        <taxon>Ochrophyta</taxon>
        <taxon>Bacillariophyta</taxon>
        <taxon>Coscinodiscophyceae</taxon>
        <taxon>Thalassiosirophycidae</taxon>
        <taxon>Stephanodiscales</taxon>
        <taxon>Stephanodiscaceae</taxon>
        <taxon>Cyclostephanos</taxon>
    </lineage>
</organism>
<accession>A0ABD3SDJ1</accession>
<keyword evidence="3" id="KW-1185">Reference proteome</keyword>
<dbReference type="EMBL" id="JALLPB020000060">
    <property type="protein sequence ID" value="KAL3822602.1"/>
    <property type="molecule type" value="Genomic_DNA"/>
</dbReference>
<feature type="region of interest" description="Disordered" evidence="1">
    <location>
        <begin position="286"/>
        <end position="328"/>
    </location>
</feature>
<proteinExistence type="predicted"/>
<evidence type="ECO:0000313" key="3">
    <source>
        <dbReference type="Proteomes" id="UP001530377"/>
    </source>
</evidence>
<dbReference type="AlphaFoldDB" id="A0ABD3SDJ1"/>
<protein>
    <submittedName>
        <fullName evidence="2">Uncharacterized protein</fullName>
    </submittedName>
</protein>
<feature type="compositionally biased region" description="Polar residues" evidence="1">
    <location>
        <begin position="43"/>
        <end position="54"/>
    </location>
</feature>
<evidence type="ECO:0000313" key="2">
    <source>
        <dbReference type="EMBL" id="KAL3822602.1"/>
    </source>
</evidence>
<evidence type="ECO:0000256" key="1">
    <source>
        <dbReference type="SAM" id="MobiDB-lite"/>
    </source>
</evidence>
<comment type="caution">
    <text evidence="2">The sequence shown here is derived from an EMBL/GenBank/DDBJ whole genome shotgun (WGS) entry which is preliminary data.</text>
</comment>